<evidence type="ECO:0000256" key="1">
    <source>
        <dbReference type="SAM" id="SignalP"/>
    </source>
</evidence>
<dbReference type="InParanoid" id="A0A0R0FIA4"/>
<reference evidence="2" key="3">
    <citation type="submission" date="2018-07" db="EMBL/GenBank/DDBJ databases">
        <title>WGS assembly of Glycine max.</title>
        <authorList>
            <person name="Schmutz J."/>
            <person name="Cannon S."/>
            <person name="Schlueter J."/>
            <person name="Ma J."/>
            <person name="Mitros T."/>
            <person name="Nelson W."/>
            <person name="Hyten D."/>
            <person name="Song Q."/>
            <person name="Thelen J."/>
            <person name="Cheng J."/>
            <person name="Xu D."/>
            <person name="Hellsten U."/>
            <person name="May G."/>
            <person name="Yu Y."/>
            <person name="Sakurai T."/>
            <person name="Umezawa T."/>
            <person name="Bhattacharyya M."/>
            <person name="Sandhu D."/>
            <person name="Valliyodan B."/>
            <person name="Lindquist E."/>
            <person name="Peto M."/>
            <person name="Grant D."/>
            <person name="Shu S."/>
            <person name="Goodstein D."/>
            <person name="Barry K."/>
            <person name="Futrell-Griggs M."/>
            <person name="Abernathy B."/>
            <person name="Du J."/>
            <person name="Tian Z."/>
            <person name="Zhu L."/>
            <person name="Gill N."/>
            <person name="Joshi T."/>
            <person name="Libault M."/>
            <person name="Sethuraman A."/>
            <person name="Zhang X."/>
            <person name="Shinozaki K."/>
            <person name="Nguyen H."/>
            <person name="Wing R."/>
            <person name="Cregan P."/>
            <person name="Specht J."/>
            <person name="Grimwood J."/>
            <person name="Rokhsar D."/>
            <person name="Stacey G."/>
            <person name="Shoemaker R."/>
            <person name="Jackson S."/>
        </authorList>
    </citation>
    <scope>NUCLEOTIDE SEQUENCE</scope>
    <source>
        <tissue evidence="2">Callus</tissue>
    </source>
</reference>
<evidence type="ECO:0000313" key="2">
    <source>
        <dbReference type="EMBL" id="KRH05799.1"/>
    </source>
</evidence>
<protein>
    <submittedName>
        <fullName evidence="2 3">Uncharacterized protein</fullName>
    </submittedName>
</protein>
<dbReference type="EnsemblPlants" id="KRH05799">
    <property type="protein sequence ID" value="KRH05799"/>
    <property type="gene ID" value="GLYMA_17G249500"/>
</dbReference>
<sequence length="91" mass="10289">MLGTRFNIVTNASPPISTTFVLVSLLLNLCWNLLCEEDYEDWEAALVCSQVSSKVHQTVACALEPMPSVQKSSIHRLSPRHDKFNYCDFLD</sequence>
<keyword evidence="1" id="KW-0732">Signal</keyword>
<dbReference type="AlphaFoldDB" id="A0A0R0FIA4"/>
<feature type="signal peptide" evidence="1">
    <location>
        <begin position="1"/>
        <end position="35"/>
    </location>
</feature>
<reference evidence="3" key="2">
    <citation type="submission" date="2018-02" db="UniProtKB">
        <authorList>
            <consortium name="EnsemblPlants"/>
        </authorList>
    </citation>
    <scope>IDENTIFICATION</scope>
    <source>
        <strain evidence="3">Williams 82</strain>
    </source>
</reference>
<reference evidence="2 3" key="1">
    <citation type="journal article" date="2010" name="Nature">
        <title>Genome sequence of the palaeopolyploid soybean.</title>
        <authorList>
            <person name="Schmutz J."/>
            <person name="Cannon S.B."/>
            <person name="Schlueter J."/>
            <person name="Ma J."/>
            <person name="Mitros T."/>
            <person name="Nelson W."/>
            <person name="Hyten D.L."/>
            <person name="Song Q."/>
            <person name="Thelen J.J."/>
            <person name="Cheng J."/>
            <person name="Xu D."/>
            <person name="Hellsten U."/>
            <person name="May G.D."/>
            <person name="Yu Y."/>
            <person name="Sakurai T."/>
            <person name="Umezawa T."/>
            <person name="Bhattacharyya M.K."/>
            <person name="Sandhu D."/>
            <person name="Valliyodan B."/>
            <person name="Lindquist E."/>
            <person name="Peto M."/>
            <person name="Grant D."/>
            <person name="Shu S."/>
            <person name="Goodstein D."/>
            <person name="Barry K."/>
            <person name="Futrell-Griggs M."/>
            <person name="Abernathy B."/>
            <person name="Du J."/>
            <person name="Tian Z."/>
            <person name="Zhu L."/>
            <person name="Gill N."/>
            <person name="Joshi T."/>
            <person name="Libault M."/>
            <person name="Sethuraman A."/>
            <person name="Zhang X.-C."/>
            <person name="Shinozaki K."/>
            <person name="Nguyen H.T."/>
            <person name="Wing R.A."/>
            <person name="Cregan P."/>
            <person name="Specht J."/>
            <person name="Grimwood J."/>
            <person name="Rokhsar D."/>
            <person name="Stacey G."/>
            <person name="Shoemaker R.C."/>
            <person name="Jackson S.A."/>
        </authorList>
    </citation>
    <scope>NUCLEOTIDE SEQUENCE [LARGE SCALE GENOMIC DNA]</scope>
    <source>
        <strain evidence="3">cv. Williams 82</strain>
        <tissue evidence="2">Callus</tissue>
    </source>
</reference>
<dbReference type="EMBL" id="CM000850">
    <property type="protein sequence ID" value="KRH05799.1"/>
    <property type="molecule type" value="Genomic_DNA"/>
</dbReference>
<feature type="chain" id="PRO_5014521017" evidence="1">
    <location>
        <begin position="36"/>
        <end position="91"/>
    </location>
</feature>
<organism evidence="2">
    <name type="scientific">Glycine max</name>
    <name type="common">Soybean</name>
    <name type="synonym">Glycine hispida</name>
    <dbReference type="NCBI Taxonomy" id="3847"/>
    <lineage>
        <taxon>Eukaryota</taxon>
        <taxon>Viridiplantae</taxon>
        <taxon>Streptophyta</taxon>
        <taxon>Embryophyta</taxon>
        <taxon>Tracheophyta</taxon>
        <taxon>Spermatophyta</taxon>
        <taxon>Magnoliopsida</taxon>
        <taxon>eudicotyledons</taxon>
        <taxon>Gunneridae</taxon>
        <taxon>Pentapetalae</taxon>
        <taxon>rosids</taxon>
        <taxon>fabids</taxon>
        <taxon>Fabales</taxon>
        <taxon>Fabaceae</taxon>
        <taxon>Papilionoideae</taxon>
        <taxon>50 kb inversion clade</taxon>
        <taxon>NPAAA clade</taxon>
        <taxon>indigoferoid/millettioid clade</taxon>
        <taxon>Phaseoleae</taxon>
        <taxon>Glycine</taxon>
        <taxon>Glycine subgen. Soja</taxon>
    </lineage>
</organism>
<proteinExistence type="predicted"/>
<dbReference type="Gramene" id="KRH05799">
    <property type="protein sequence ID" value="KRH05799"/>
    <property type="gene ID" value="GLYMA_17G249500"/>
</dbReference>
<accession>A0A0R0FIA4</accession>
<evidence type="ECO:0000313" key="4">
    <source>
        <dbReference type="Proteomes" id="UP000008827"/>
    </source>
</evidence>
<dbReference type="Proteomes" id="UP000008827">
    <property type="component" value="Chromosome 17"/>
</dbReference>
<gene>
    <name evidence="2" type="ORF">GLYMA_17G249500</name>
</gene>
<name>A0A0R0FIA4_SOYBN</name>
<evidence type="ECO:0000313" key="3">
    <source>
        <dbReference type="EnsemblPlants" id="KRH05799"/>
    </source>
</evidence>
<keyword evidence="4" id="KW-1185">Reference proteome</keyword>